<protein>
    <submittedName>
        <fullName evidence="7">IS30 family transposase</fullName>
    </submittedName>
</protein>
<dbReference type="InterPro" id="IPR001584">
    <property type="entry name" value="Integrase_cat-core"/>
</dbReference>
<dbReference type="GO" id="GO:0015074">
    <property type="term" value="P:DNA integration"/>
    <property type="evidence" value="ECO:0007669"/>
    <property type="project" value="InterPro"/>
</dbReference>
<dbReference type="InterPro" id="IPR025246">
    <property type="entry name" value="IS30-like_HTH"/>
</dbReference>
<keyword evidence="3" id="KW-0815">Transposition</keyword>
<evidence type="ECO:0000259" key="6">
    <source>
        <dbReference type="PROSITE" id="PS50994"/>
    </source>
</evidence>
<dbReference type="InterPro" id="IPR053392">
    <property type="entry name" value="Transposase_IS30-like"/>
</dbReference>
<dbReference type="Pfam" id="PF00665">
    <property type="entry name" value="rve"/>
    <property type="match status" value="1"/>
</dbReference>
<dbReference type="InterPro" id="IPR036397">
    <property type="entry name" value="RNaseH_sf"/>
</dbReference>
<dbReference type="EMBL" id="CP158281">
    <property type="protein sequence ID" value="XBV90801.1"/>
    <property type="molecule type" value="Genomic_DNA"/>
</dbReference>
<dbReference type="PROSITE" id="PS50994">
    <property type="entry name" value="INTEGRASE"/>
    <property type="match status" value="1"/>
</dbReference>
<dbReference type="Pfam" id="PF13936">
    <property type="entry name" value="HTH_38"/>
    <property type="match status" value="1"/>
</dbReference>
<sequence length="332" mass="37927">MSIDSRFLSLIEREKIHDLAKSGESMRTIGERLRRSPSTISRELARNATNTLGYLPYTAHRMAASRRPRPRVRKLEGESGLRAYVQTKLQQKWSPEQISHRLVKDFPDDRQMRVCTETIYQSIYVQGRGGLKREIAALMRRGRVVRKPRRDPARRTKRFVDEMVSIADRPPEADDRAIPGHWEGDLIIGTKSRSAIATLVERSSRFVTLVHLDADHTAETVRDGLVKTVSELPQALRRSLTWDQGAEMSGHVAFRTATNMDVYFCDPGSPWQRGSNENTNGLLRQYFPKGTDLSRHAPEELEDVAAELNARPRKTLNWDTPAERLHALLEPQ</sequence>
<dbReference type="PANTHER" id="PTHR10948">
    <property type="entry name" value="TRANSPOSASE"/>
    <property type="match status" value="1"/>
</dbReference>
<dbReference type="PROSITE" id="PS01043">
    <property type="entry name" value="TRANSPOSASE_IS30"/>
    <property type="match status" value="1"/>
</dbReference>
<dbReference type="NCBIfam" id="NF033563">
    <property type="entry name" value="transpos_IS30"/>
    <property type="match status" value="1"/>
</dbReference>
<dbReference type="EMBL" id="CP158281">
    <property type="protein sequence ID" value="XBV90827.1"/>
    <property type="molecule type" value="Genomic_DNA"/>
</dbReference>
<evidence type="ECO:0000256" key="4">
    <source>
        <dbReference type="ARBA" id="ARBA00023125"/>
    </source>
</evidence>
<reference evidence="7" key="1">
    <citation type="submission" date="2024-06" db="EMBL/GenBank/DDBJ databases">
        <title>Brevibacterium koreense sp. nov., isolated from jogae-jeotgal, a Korean fermented seafood.</title>
        <authorList>
            <person name="Whon T.W."/>
            <person name="Nam S."/>
            <person name="Kim Y."/>
        </authorList>
    </citation>
    <scope>NUCLEOTIDE SEQUENCE</scope>
    <source>
        <strain evidence="7">CBA3109</strain>
    </source>
</reference>
<dbReference type="SUPFAM" id="SSF53098">
    <property type="entry name" value="Ribonuclease H-like"/>
    <property type="match status" value="1"/>
</dbReference>
<name>A0AAU7UQP2_9MICO</name>
<evidence type="ECO:0000313" key="7">
    <source>
        <dbReference type="EMBL" id="XBV90801.1"/>
    </source>
</evidence>
<evidence type="ECO:0000256" key="1">
    <source>
        <dbReference type="ARBA" id="ARBA00002190"/>
    </source>
</evidence>
<dbReference type="InterPro" id="IPR051917">
    <property type="entry name" value="Transposase-Integrase"/>
</dbReference>
<dbReference type="GO" id="GO:0006313">
    <property type="term" value="P:DNA transposition"/>
    <property type="evidence" value="ECO:0007669"/>
    <property type="project" value="InterPro"/>
</dbReference>
<feature type="domain" description="Integrase catalytic" evidence="6">
    <location>
        <begin position="166"/>
        <end position="329"/>
    </location>
</feature>
<dbReference type="GO" id="GO:0003677">
    <property type="term" value="F:DNA binding"/>
    <property type="evidence" value="ECO:0007669"/>
    <property type="project" value="UniProtKB-KW"/>
</dbReference>
<comment type="similarity">
    <text evidence="2">Belongs to the transposase IS30 family.</text>
</comment>
<dbReference type="InterPro" id="IPR001598">
    <property type="entry name" value="Transposase_IS30_CS"/>
</dbReference>
<keyword evidence="4" id="KW-0238">DNA-binding</keyword>
<dbReference type="KEGG" id="bkr:AAFP32_11765"/>
<evidence type="ECO:0000256" key="2">
    <source>
        <dbReference type="ARBA" id="ARBA00006363"/>
    </source>
</evidence>
<dbReference type="Gene3D" id="3.30.420.10">
    <property type="entry name" value="Ribonuclease H-like superfamily/Ribonuclease H"/>
    <property type="match status" value="1"/>
</dbReference>
<dbReference type="PANTHER" id="PTHR10948:SF23">
    <property type="entry name" value="TRANSPOSASE INSI FOR INSERTION SEQUENCE ELEMENT IS30A-RELATED"/>
    <property type="match status" value="1"/>
</dbReference>
<evidence type="ECO:0000256" key="3">
    <source>
        <dbReference type="ARBA" id="ARBA00022578"/>
    </source>
</evidence>
<evidence type="ECO:0000313" key="8">
    <source>
        <dbReference type="EMBL" id="XBV90827.1"/>
    </source>
</evidence>
<keyword evidence="5" id="KW-0233">DNA recombination</keyword>
<gene>
    <name evidence="8" type="ORF">AAFP32_00935</name>
    <name evidence="7" type="ORF">AAFP32_11765</name>
</gene>
<dbReference type="InterPro" id="IPR009057">
    <property type="entry name" value="Homeodomain-like_sf"/>
</dbReference>
<comment type="function">
    <text evidence="1">Required for the transposition of the insertion element.</text>
</comment>
<dbReference type="GO" id="GO:0005829">
    <property type="term" value="C:cytosol"/>
    <property type="evidence" value="ECO:0007669"/>
    <property type="project" value="TreeGrafter"/>
</dbReference>
<dbReference type="SUPFAM" id="SSF46689">
    <property type="entry name" value="Homeodomain-like"/>
    <property type="match status" value="1"/>
</dbReference>
<accession>A0AAU7UQP2</accession>
<proteinExistence type="inferred from homology"/>
<dbReference type="KEGG" id="bkr:AAFP32_00935"/>
<evidence type="ECO:0000256" key="5">
    <source>
        <dbReference type="ARBA" id="ARBA00023172"/>
    </source>
</evidence>
<dbReference type="GO" id="GO:0004803">
    <property type="term" value="F:transposase activity"/>
    <property type="evidence" value="ECO:0007669"/>
    <property type="project" value="InterPro"/>
</dbReference>
<dbReference type="AlphaFoldDB" id="A0AAU7UQP2"/>
<organism evidence="7">
    <name type="scientific">Brevibacterium koreense</name>
    <dbReference type="NCBI Taxonomy" id="3140787"/>
    <lineage>
        <taxon>Bacteria</taxon>
        <taxon>Bacillati</taxon>
        <taxon>Actinomycetota</taxon>
        <taxon>Actinomycetes</taxon>
        <taxon>Micrococcales</taxon>
        <taxon>Brevibacteriaceae</taxon>
        <taxon>Brevibacterium</taxon>
    </lineage>
</organism>
<dbReference type="InterPro" id="IPR012337">
    <property type="entry name" value="RNaseH-like_sf"/>
</dbReference>